<dbReference type="Proteomes" id="UP001203284">
    <property type="component" value="Unassembled WGS sequence"/>
</dbReference>
<comment type="caution">
    <text evidence="1">The sequence shown here is derived from an EMBL/GenBank/DDBJ whole genome shotgun (WGS) entry which is preliminary data.</text>
</comment>
<dbReference type="RefSeq" id="WP_247029457.1">
    <property type="nucleotide sequence ID" value="NZ_JALKCH010000007.1"/>
</dbReference>
<proteinExistence type="predicted"/>
<organism evidence="1 2">
    <name type="scientific">Ancylobacter crimeensis</name>
    <dbReference type="NCBI Taxonomy" id="2579147"/>
    <lineage>
        <taxon>Bacteria</taxon>
        <taxon>Pseudomonadati</taxon>
        <taxon>Pseudomonadota</taxon>
        <taxon>Alphaproteobacteria</taxon>
        <taxon>Hyphomicrobiales</taxon>
        <taxon>Xanthobacteraceae</taxon>
        <taxon>Ancylobacter</taxon>
    </lineage>
</organism>
<evidence type="ECO:0000313" key="1">
    <source>
        <dbReference type="EMBL" id="MCK0197599.1"/>
    </source>
</evidence>
<protein>
    <submittedName>
        <fullName evidence="1">Uncharacterized protein</fullName>
    </submittedName>
</protein>
<dbReference type="EMBL" id="JALKCH010000007">
    <property type="protein sequence ID" value="MCK0197599.1"/>
    <property type="molecule type" value="Genomic_DNA"/>
</dbReference>
<keyword evidence="2" id="KW-1185">Reference proteome</keyword>
<reference evidence="1 2" key="1">
    <citation type="submission" date="2022-04" db="EMBL/GenBank/DDBJ databases">
        <authorList>
            <person name="Grouzdev D.S."/>
            <person name="Pantiukh K.S."/>
            <person name="Krutkina M.S."/>
        </authorList>
    </citation>
    <scope>NUCLEOTIDE SEQUENCE [LARGE SCALE GENOMIC DNA]</scope>
    <source>
        <strain evidence="1 2">6x-1</strain>
    </source>
</reference>
<gene>
    <name evidence="1" type="ORF">MWN34_11820</name>
</gene>
<evidence type="ECO:0000313" key="2">
    <source>
        <dbReference type="Proteomes" id="UP001203284"/>
    </source>
</evidence>
<sequence length="68" mass="7807">MTGQVEDRYATAQYIASLVSELSQIAKKQRFDMLHYLLQMAWQEARGLTETPAVEDRLHGGPAERRSR</sequence>
<name>A0ABT0DCK3_9HYPH</name>
<accession>A0ABT0DCK3</accession>